<dbReference type="EMBL" id="UINC01004130">
    <property type="protein sequence ID" value="SVA12036.1"/>
    <property type="molecule type" value="Genomic_DNA"/>
</dbReference>
<reference evidence="2" key="1">
    <citation type="submission" date="2018-05" db="EMBL/GenBank/DDBJ databases">
        <authorList>
            <person name="Lanie J.A."/>
            <person name="Ng W.-L."/>
            <person name="Kazmierczak K.M."/>
            <person name="Andrzejewski T.M."/>
            <person name="Davidsen T.M."/>
            <person name="Wayne K.J."/>
            <person name="Tettelin H."/>
            <person name="Glass J.I."/>
            <person name="Rusch D."/>
            <person name="Podicherti R."/>
            <person name="Tsui H.-C.T."/>
            <person name="Winkler M.E."/>
        </authorList>
    </citation>
    <scope>NUCLEOTIDE SEQUENCE</scope>
</reference>
<dbReference type="AlphaFoldDB" id="A0A381T770"/>
<evidence type="ECO:0000313" key="2">
    <source>
        <dbReference type="EMBL" id="SVA12036.1"/>
    </source>
</evidence>
<feature type="compositionally biased region" description="Low complexity" evidence="1">
    <location>
        <begin position="140"/>
        <end position="149"/>
    </location>
</feature>
<organism evidence="2">
    <name type="scientific">marine metagenome</name>
    <dbReference type="NCBI Taxonomy" id="408172"/>
    <lineage>
        <taxon>unclassified sequences</taxon>
        <taxon>metagenomes</taxon>
        <taxon>ecological metagenomes</taxon>
    </lineage>
</organism>
<gene>
    <name evidence="2" type="ORF">METZ01_LOCUS64890</name>
</gene>
<name>A0A381T770_9ZZZZ</name>
<feature type="region of interest" description="Disordered" evidence="1">
    <location>
        <begin position="128"/>
        <end position="149"/>
    </location>
</feature>
<protein>
    <submittedName>
        <fullName evidence="2">Uncharacterized protein</fullName>
    </submittedName>
</protein>
<proteinExistence type="predicted"/>
<feature type="non-terminal residue" evidence="2">
    <location>
        <position position="149"/>
    </location>
</feature>
<evidence type="ECO:0000256" key="1">
    <source>
        <dbReference type="SAM" id="MobiDB-lite"/>
    </source>
</evidence>
<accession>A0A381T770</accession>
<sequence>MAADVQLLTATAVVLIAGLTLEAQSRRIEPAEVRCPSVLGVGVETDRTYCDVLIGTEVADGIIVVVPAHRGPAIVTFDLHGRHTYSEEEVERGRGYARYLVQTAVATTEEVLSRPVILAEFRTGEDLSDRVSGGAGPGGVKAVAPVSVE</sequence>